<evidence type="ECO:0000313" key="4">
    <source>
        <dbReference type="Proteomes" id="UP000824281"/>
    </source>
</evidence>
<dbReference type="InterPro" id="IPR000326">
    <property type="entry name" value="PAP2/HPO"/>
</dbReference>
<accession>A0ABX8ZL30</accession>
<sequence length="256" mass="27175">MESTQTAAVEQDEAPIPAEAIVVPERGFTINRKKALIVAAFCWIGFAIMVYAVTHGMTGNFDERGLLSYRTGEALGPSGPKLIFESVRDVTALGGVFLRNLFALVAVVALLFLKLRREAFLYAATVITGWLANTGVKLLVGRERPQIVPHLTEAGGESFPSGHSFSAAVVYIGMAIAFAALSKNHTVRYTVIGFAMALSAMVAWSRVMLGVHFPSDVTAGWLGGAGWAFLAAALFYAPAKAAADSEAGKKIGPRTP</sequence>
<evidence type="ECO:0000259" key="2">
    <source>
        <dbReference type="SMART" id="SM00014"/>
    </source>
</evidence>
<dbReference type="Proteomes" id="UP000824281">
    <property type="component" value="Chromosome"/>
</dbReference>
<feature type="transmembrane region" description="Helical" evidence="1">
    <location>
        <begin position="120"/>
        <end position="140"/>
    </location>
</feature>
<dbReference type="InterPro" id="IPR036938">
    <property type="entry name" value="PAP2/HPO_sf"/>
</dbReference>
<feature type="transmembrane region" description="Helical" evidence="1">
    <location>
        <begin position="160"/>
        <end position="182"/>
    </location>
</feature>
<proteinExistence type="predicted"/>
<dbReference type="RefSeq" id="WP_221425191.1">
    <property type="nucleotide sequence ID" value="NZ_CP081295.1"/>
</dbReference>
<reference evidence="3 4" key="1">
    <citation type="submission" date="2021-08" db="EMBL/GenBank/DDBJ databases">
        <title>Comparative Genomics Analysis of the Genus Qipengyuania Reveals Extensive Genetic Diversity and Metabolic Versatility, Including the Description of Fifteen Novel Species.</title>
        <authorList>
            <person name="Liu Y."/>
        </authorList>
    </citation>
    <scope>NUCLEOTIDE SEQUENCE [LARGE SCALE GENOMIC DNA]</scope>
    <source>
        <strain evidence="3 4">1NDH13</strain>
    </source>
</reference>
<organism evidence="3 4">
    <name type="scientific">Qipengyuania aurantiaca</name>
    <dbReference type="NCBI Taxonomy" id="2867233"/>
    <lineage>
        <taxon>Bacteria</taxon>
        <taxon>Pseudomonadati</taxon>
        <taxon>Pseudomonadota</taxon>
        <taxon>Alphaproteobacteria</taxon>
        <taxon>Sphingomonadales</taxon>
        <taxon>Erythrobacteraceae</taxon>
        <taxon>Qipengyuania</taxon>
    </lineage>
</organism>
<feature type="transmembrane region" description="Helical" evidence="1">
    <location>
        <begin position="90"/>
        <end position="113"/>
    </location>
</feature>
<dbReference type="PANTHER" id="PTHR14969:SF13">
    <property type="entry name" value="AT30094P"/>
    <property type="match status" value="1"/>
</dbReference>
<dbReference type="EMBL" id="CP081295">
    <property type="protein sequence ID" value="QZD89711.1"/>
    <property type="molecule type" value="Genomic_DNA"/>
</dbReference>
<protein>
    <submittedName>
        <fullName evidence="3">Phosphatase PAP2 family protein</fullName>
    </submittedName>
</protein>
<keyword evidence="1" id="KW-0812">Transmembrane</keyword>
<dbReference type="CDD" id="cd03392">
    <property type="entry name" value="PAP2_like_2"/>
    <property type="match status" value="1"/>
</dbReference>
<keyword evidence="1" id="KW-1133">Transmembrane helix</keyword>
<dbReference type="SUPFAM" id="SSF48317">
    <property type="entry name" value="Acid phosphatase/Vanadium-dependent haloperoxidase"/>
    <property type="match status" value="1"/>
</dbReference>
<gene>
    <name evidence="3" type="ORF">K3148_13050</name>
</gene>
<feature type="transmembrane region" description="Helical" evidence="1">
    <location>
        <begin position="35"/>
        <end position="54"/>
    </location>
</feature>
<evidence type="ECO:0000256" key="1">
    <source>
        <dbReference type="SAM" id="Phobius"/>
    </source>
</evidence>
<dbReference type="SMART" id="SM00014">
    <property type="entry name" value="acidPPc"/>
    <property type="match status" value="1"/>
</dbReference>
<keyword evidence="1" id="KW-0472">Membrane</keyword>
<evidence type="ECO:0000313" key="3">
    <source>
        <dbReference type="EMBL" id="QZD89711.1"/>
    </source>
</evidence>
<feature type="transmembrane region" description="Helical" evidence="1">
    <location>
        <begin position="189"/>
        <end position="207"/>
    </location>
</feature>
<name>A0ABX8ZL30_9SPHN</name>
<keyword evidence="4" id="KW-1185">Reference proteome</keyword>
<feature type="domain" description="Phosphatidic acid phosphatase type 2/haloperoxidase" evidence="2">
    <location>
        <begin position="119"/>
        <end position="232"/>
    </location>
</feature>
<dbReference type="Gene3D" id="1.20.144.10">
    <property type="entry name" value="Phosphatidic acid phosphatase type 2/haloperoxidase"/>
    <property type="match status" value="1"/>
</dbReference>
<dbReference type="PANTHER" id="PTHR14969">
    <property type="entry name" value="SPHINGOSINE-1-PHOSPHATE PHOSPHOHYDROLASE"/>
    <property type="match status" value="1"/>
</dbReference>
<dbReference type="Pfam" id="PF01569">
    <property type="entry name" value="PAP2"/>
    <property type="match status" value="1"/>
</dbReference>
<feature type="transmembrane region" description="Helical" evidence="1">
    <location>
        <begin position="219"/>
        <end position="239"/>
    </location>
</feature>